<proteinExistence type="predicted"/>
<protein>
    <submittedName>
        <fullName evidence="2">Glycosyl transferase family 2</fullName>
    </submittedName>
</protein>
<dbReference type="OrthoDB" id="7851643at2"/>
<evidence type="ECO:0000313" key="3">
    <source>
        <dbReference type="Proteomes" id="UP000294535"/>
    </source>
</evidence>
<evidence type="ECO:0000313" key="2">
    <source>
        <dbReference type="EMBL" id="TDQ19375.1"/>
    </source>
</evidence>
<dbReference type="AlphaFoldDB" id="A0A4R6TCD9"/>
<dbReference type="EMBL" id="SNYF01000005">
    <property type="protein sequence ID" value="TDQ19375.1"/>
    <property type="molecule type" value="Genomic_DNA"/>
</dbReference>
<name>A0A4R6TCD9_9BACT</name>
<gene>
    <name evidence="2" type="ORF">DFQ04_1196</name>
</gene>
<dbReference type="InterPro" id="IPR059123">
    <property type="entry name" value="StrF_dom"/>
</dbReference>
<keyword evidence="3" id="KW-1185">Reference proteome</keyword>
<organism evidence="2 3">
    <name type="scientific">Algoriphagus boseongensis</name>
    <dbReference type="NCBI Taxonomy" id="1442587"/>
    <lineage>
        <taxon>Bacteria</taxon>
        <taxon>Pseudomonadati</taxon>
        <taxon>Bacteroidota</taxon>
        <taxon>Cytophagia</taxon>
        <taxon>Cytophagales</taxon>
        <taxon>Cyclobacteriaceae</taxon>
        <taxon>Algoriphagus</taxon>
    </lineage>
</organism>
<dbReference type="InterPro" id="IPR029044">
    <property type="entry name" value="Nucleotide-diphossugar_trans"/>
</dbReference>
<dbReference type="Pfam" id="PF13712">
    <property type="entry name" value="Glyco_tranf_2_5"/>
    <property type="match status" value="1"/>
</dbReference>
<evidence type="ECO:0000259" key="1">
    <source>
        <dbReference type="Pfam" id="PF13712"/>
    </source>
</evidence>
<reference evidence="2 3" key="1">
    <citation type="submission" date="2019-03" db="EMBL/GenBank/DDBJ databases">
        <title>Genomic Encyclopedia of Type Strains, Phase III (KMG-III): the genomes of soil and plant-associated and newly described type strains.</title>
        <authorList>
            <person name="Whitman W."/>
        </authorList>
    </citation>
    <scope>NUCLEOTIDE SEQUENCE [LARGE SCALE GENOMIC DNA]</scope>
    <source>
        <strain evidence="2 3">CECT 8446</strain>
    </source>
</reference>
<dbReference type="GO" id="GO:0016740">
    <property type="term" value="F:transferase activity"/>
    <property type="evidence" value="ECO:0007669"/>
    <property type="project" value="UniProtKB-KW"/>
</dbReference>
<sequence>MITVIICSVNPDYLAAVTQNIANTIGVPYELITVDNLDSGRGICSVYNEAAAIAKYDFLCFLHEDVLFHTQQWGHIICKLLSDSTIALVGVSGAVYKSALPGSWVDCDKKHYRANTWQHQPATNIAERVQLNPKQELFSEVALIDGVCMATRKTVWQEHRFDDVLLKGFHGYDFDFSLSAGTAGKVVVTHEILLEHFSSGSFSYGWLKDTLLLHRKWQHALPRTVAVPRVSDPYSDYVAAVSLLSHLLRHKGFKKSVIHYYRMLLLKYFHHNRFRFTKTVMKYLFFHQTIQ</sequence>
<accession>A0A4R6TCD9</accession>
<dbReference type="Gene3D" id="3.90.550.10">
    <property type="entry name" value="Spore Coat Polysaccharide Biosynthesis Protein SpsA, Chain A"/>
    <property type="match status" value="1"/>
</dbReference>
<comment type="caution">
    <text evidence="2">The sequence shown here is derived from an EMBL/GenBank/DDBJ whole genome shotgun (WGS) entry which is preliminary data.</text>
</comment>
<keyword evidence="2" id="KW-0808">Transferase</keyword>
<feature type="domain" description="Streptomycin biosynthesis protein StrF" evidence="1">
    <location>
        <begin position="4"/>
        <end position="189"/>
    </location>
</feature>
<dbReference type="RefSeq" id="WP_133553623.1">
    <property type="nucleotide sequence ID" value="NZ_SNYF01000005.1"/>
</dbReference>
<dbReference type="Proteomes" id="UP000294535">
    <property type="component" value="Unassembled WGS sequence"/>
</dbReference>
<dbReference type="SUPFAM" id="SSF53448">
    <property type="entry name" value="Nucleotide-diphospho-sugar transferases"/>
    <property type="match status" value="1"/>
</dbReference>